<evidence type="ECO:0008006" key="10">
    <source>
        <dbReference type="Google" id="ProtNLM"/>
    </source>
</evidence>
<dbReference type="Pfam" id="PF07540">
    <property type="entry name" value="NOC3p"/>
    <property type="match status" value="1"/>
</dbReference>
<dbReference type="Pfam" id="PF03914">
    <property type="entry name" value="CBF"/>
    <property type="match status" value="1"/>
</dbReference>
<evidence type="ECO:0000256" key="4">
    <source>
        <dbReference type="ARBA" id="ARBA00023242"/>
    </source>
</evidence>
<dbReference type="PANTHER" id="PTHR14428:SF5">
    <property type="entry name" value="NUCLEOLAR COMPLEX PROTEIN 3 HOMOLOG"/>
    <property type="match status" value="1"/>
</dbReference>
<dbReference type="SUPFAM" id="SSF48371">
    <property type="entry name" value="ARM repeat"/>
    <property type="match status" value="1"/>
</dbReference>
<keyword evidence="3" id="KW-0175">Coiled coil</keyword>
<feature type="region of interest" description="Disordered" evidence="5">
    <location>
        <begin position="585"/>
        <end position="614"/>
    </location>
</feature>
<accession>A0A151ZBT8</accession>
<dbReference type="STRING" id="361077.A0A151ZBT8"/>
<dbReference type="FunCoup" id="A0A151ZBT8">
    <property type="interactions" value="648"/>
</dbReference>
<dbReference type="Proteomes" id="UP000076078">
    <property type="component" value="Unassembled WGS sequence"/>
</dbReference>
<feature type="domain" description="CCAAT-binding factor" evidence="6">
    <location>
        <begin position="699"/>
        <end position="841"/>
    </location>
</feature>
<comment type="similarity">
    <text evidence="2">Belongs to the CBF/MAK21 family.</text>
</comment>
<name>A0A151ZBT8_TIELA</name>
<keyword evidence="9" id="KW-1185">Reference proteome</keyword>
<dbReference type="InterPro" id="IPR011501">
    <property type="entry name" value="Noc3_N"/>
</dbReference>
<dbReference type="InterPro" id="IPR016903">
    <property type="entry name" value="Nucleolar_cplx-assoc_3"/>
</dbReference>
<evidence type="ECO:0000259" key="7">
    <source>
        <dbReference type="Pfam" id="PF07540"/>
    </source>
</evidence>
<keyword evidence="4" id="KW-0539">Nucleus</keyword>
<feature type="region of interest" description="Disordered" evidence="5">
    <location>
        <begin position="1"/>
        <end position="108"/>
    </location>
</feature>
<feature type="region of interest" description="Disordered" evidence="5">
    <location>
        <begin position="138"/>
        <end position="181"/>
    </location>
</feature>
<dbReference type="InterPro" id="IPR005612">
    <property type="entry name" value="CCAAT-binding_factor"/>
</dbReference>
<feature type="compositionally biased region" description="Basic and acidic residues" evidence="5">
    <location>
        <begin position="589"/>
        <end position="614"/>
    </location>
</feature>
<evidence type="ECO:0000256" key="2">
    <source>
        <dbReference type="ARBA" id="ARBA00007797"/>
    </source>
</evidence>
<gene>
    <name evidence="8" type="ORF">DLAC_08378</name>
</gene>
<dbReference type="PANTHER" id="PTHR14428">
    <property type="entry name" value="NUCLEOLAR COMPLEX PROTEIN 3"/>
    <property type="match status" value="1"/>
</dbReference>
<feature type="compositionally biased region" description="Low complexity" evidence="5">
    <location>
        <begin position="995"/>
        <end position="1007"/>
    </location>
</feature>
<sequence length="1015" mass="117608">MTFKKNVQSTKKKGFNSNPKAQKNQNDKKRKKMSSDEEEDDDKEIGTRKSFSNIDKDSDNDDDFSSDDNSNKKNKKERALTLEERSNLEHLFEQGENPNRDILPDEDLISDESENEFFTNNAFLNTDIEKSSFKKVSLTKQLEDEKQKKRNKLLNGNDNDGDDNESDEEVTRSASNWNQENIVKRKLPIKTTDGKVKKITEIITAQEYTKELEKQEEYRVQLKETVTKEREKKDRKKKPQLQQPTLKEIEKQQQQKPSKKQKFDRDDDEDDSESEESEIDEDEEMSDIEIKEDEEIVQDQPTSDGQKFLKSQEMIERIKQELAKICNSIINNPENNITKIKEIFSICLSKKEFLVKKYCILSLCALFKDIIPGYTINKSLQDGDSSVTDGEGKQVKLSKDAKKIREYEVKLLKYYQNYLILIENSIAMILTLLKNQVPDSKNNQAAFFKYNQNTRLTRLDLNTMLQCILKSVCSLLVAHPHFNFRTNLVTITCRFTVYREKELSMLCLQSIKELFQTDQTGGECSLEVVRTLSNVAKVAGYMIDPKVLRVFMAIQLTNVVEKINPFGKATDEIGDNDPMIKKIKKRMEKKSEKHQSKNERKSKKKEKELEKELKEADAEYTEKEQRYLQTEILKSIFIIYFRIIKQAPQSPALSAVLEGLAKFSHLISVDFLGDLLKVLSKLMENGITSISNALNTSISAFKTLKTHGNTLNVDLKDYYQKVYSLLTQLVLPDQFEVVLTTINALSLMFADRKQTAMERVAAFIKRVSTVSLYLPPHASLALVALCKQLFVGFPRTQRLLEIDHTHAYGDYLPESLDPDHCNPFSTTLWELTLYNTHWHPKFEMVKRVLSFNDTLKNQVQREKSPMELYKLFDSTGGGFNPPIQVPKEHHLEQKLKKLEKSFKNKEVYVLPQQSREYHNDGKSPFLKSLHKQIGEQVTDSISFAPYFLENKEFESQFKLTKKLQKLNSIKDKIKILKPALEQKRLKLESLKKQQHQQSQSQPKPKLSVVASKKKK</sequence>
<feature type="region of interest" description="Disordered" evidence="5">
    <location>
        <begin position="227"/>
        <end position="310"/>
    </location>
</feature>
<evidence type="ECO:0000313" key="8">
    <source>
        <dbReference type="EMBL" id="KYQ91413.1"/>
    </source>
</evidence>
<feature type="compositionally biased region" description="Acidic residues" evidence="5">
    <location>
        <begin position="159"/>
        <end position="168"/>
    </location>
</feature>
<evidence type="ECO:0000256" key="3">
    <source>
        <dbReference type="ARBA" id="ARBA00023054"/>
    </source>
</evidence>
<comment type="subcellular location">
    <subcellularLocation>
        <location evidence="1">Nucleus</location>
        <location evidence="1">Nucleolus</location>
    </subcellularLocation>
</comment>
<comment type="caution">
    <text evidence="8">The sequence shown here is derived from an EMBL/GenBank/DDBJ whole genome shotgun (WGS) entry which is preliminary data.</text>
</comment>
<evidence type="ECO:0000256" key="1">
    <source>
        <dbReference type="ARBA" id="ARBA00004604"/>
    </source>
</evidence>
<dbReference type="AlphaFoldDB" id="A0A151ZBT8"/>
<reference evidence="8 9" key="1">
    <citation type="submission" date="2015-12" db="EMBL/GenBank/DDBJ databases">
        <title>Dictyostelia acquired genes for synthesis and detection of signals that induce cell-type specialization by lateral gene transfer from prokaryotes.</title>
        <authorList>
            <person name="Gloeckner G."/>
            <person name="Schaap P."/>
        </authorList>
    </citation>
    <scope>NUCLEOTIDE SEQUENCE [LARGE SCALE GENOMIC DNA]</scope>
    <source>
        <strain evidence="8 9">TK</strain>
    </source>
</reference>
<dbReference type="GO" id="GO:0005730">
    <property type="term" value="C:nucleolus"/>
    <property type="evidence" value="ECO:0007669"/>
    <property type="project" value="UniProtKB-SubCell"/>
</dbReference>
<protein>
    <recommendedName>
        <fullName evidence="10">Nucleolar complex protein 3 homolog</fullName>
    </recommendedName>
</protein>
<dbReference type="InParanoid" id="A0A151ZBT8"/>
<dbReference type="InterPro" id="IPR016024">
    <property type="entry name" value="ARM-type_fold"/>
</dbReference>
<dbReference type="GO" id="GO:0003682">
    <property type="term" value="F:chromatin binding"/>
    <property type="evidence" value="ECO:0007669"/>
    <property type="project" value="TreeGrafter"/>
</dbReference>
<feature type="compositionally biased region" description="Basic and acidic residues" evidence="5">
    <location>
        <begin position="77"/>
        <end position="103"/>
    </location>
</feature>
<dbReference type="EMBL" id="LODT01000035">
    <property type="protein sequence ID" value="KYQ91413.1"/>
    <property type="molecule type" value="Genomic_DNA"/>
</dbReference>
<feature type="domain" description="Nucleolar complex-associated protein 3 N-terminal" evidence="7">
    <location>
        <begin position="318"/>
        <end position="418"/>
    </location>
</feature>
<dbReference type="OMA" id="FGNMANF"/>
<proteinExistence type="inferred from homology"/>
<feature type="region of interest" description="Disordered" evidence="5">
    <location>
        <begin position="987"/>
        <end position="1015"/>
    </location>
</feature>
<organism evidence="8 9">
    <name type="scientific">Tieghemostelium lacteum</name>
    <name type="common">Slime mold</name>
    <name type="synonym">Dictyostelium lacteum</name>
    <dbReference type="NCBI Taxonomy" id="361077"/>
    <lineage>
        <taxon>Eukaryota</taxon>
        <taxon>Amoebozoa</taxon>
        <taxon>Evosea</taxon>
        <taxon>Eumycetozoa</taxon>
        <taxon>Dictyostelia</taxon>
        <taxon>Dictyosteliales</taxon>
        <taxon>Raperosteliaceae</taxon>
        <taxon>Tieghemostelium</taxon>
    </lineage>
</organism>
<evidence type="ECO:0000256" key="5">
    <source>
        <dbReference type="SAM" id="MobiDB-lite"/>
    </source>
</evidence>
<dbReference type="OrthoDB" id="10263597at2759"/>
<dbReference type="GO" id="GO:0006270">
    <property type="term" value="P:DNA replication initiation"/>
    <property type="evidence" value="ECO:0007669"/>
    <property type="project" value="TreeGrafter"/>
</dbReference>
<evidence type="ECO:0000259" key="6">
    <source>
        <dbReference type="Pfam" id="PF03914"/>
    </source>
</evidence>
<feature type="compositionally biased region" description="Polar residues" evidence="5">
    <location>
        <begin position="1"/>
        <end position="24"/>
    </location>
</feature>
<feature type="compositionally biased region" description="Acidic residues" evidence="5">
    <location>
        <begin position="266"/>
        <end position="297"/>
    </location>
</feature>
<feature type="compositionally biased region" description="Polar residues" evidence="5">
    <location>
        <begin position="172"/>
        <end position="181"/>
    </location>
</feature>
<evidence type="ECO:0000313" key="9">
    <source>
        <dbReference type="Proteomes" id="UP000076078"/>
    </source>
</evidence>